<feature type="transmembrane region" description="Helical" evidence="6">
    <location>
        <begin position="55"/>
        <end position="79"/>
    </location>
</feature>
<dbReference type="GO" id="GO:0071944">
    <property type="term" value="C:cell periphery"/>
    <property type="evidence" value="ECO:0007669"/>
    <property type="project" value="UniProtKB-ARBA"/>
</dbReference>
<feature type="compositionally biased region" description="Polar residues" evidence="5">
    <location>
        <begin position="120"/>
        <end position="157"/>
    </location>
</feature>
<dbReference type="EMBL" id="JAFJYH010000178">
    <property type="protein sequence ID" value="KAG4416672.1"/>
    <property type="molecule type" value="Genomic_DNA"/>
</dbReference>
<dbReference type="InterPro" id="IPR051694">
    <property type="entry name" value="Immunoregulatory_rcpt-like"/>
</dbReference>
<dbReference type="Proteomes" id="UP000664132">
    <property type="component" value="Unassembled WGS sequence"/>
</dbReference>
<dbReference type="PANTHER" id="PTHR15549:SF26">
    <property type="entry name" value="AXIAL BUDDING PATTERN PROTEIN 2-RELATED"/>
    <property type="match status" value="1"/>
</dbReference>
<gene>
    <name evidence="7" type="ORF">IFR04_010190</name>
</gene>
<dbReference type="OrthoDB" id="3549414at2759"/>
<feature type="region of interest" description="Disordered" evidence="5">
    <location>
        <begin position="90"/>
        <end position="201"/>
    </location>
</feature>
<feature type="compositionally biased region" description="Low complexity" evidence="5">
    <location>
        <begin position="16"/>
        <end position="45"/>
    </location>
</feature>
<evidence type="ECO:0000256" key="6">
    <source>
        <dbReference type="SAM" id="Phobius"/>
    </source>
</evidence>
<comment type="caution">
    <text evidence="7">The sequence shown here is derived from an EMBL/GenBank/DDBJ whole genome shotgun (WGS) entry which is preliminary data.</text>
</comment>
<evidence type="ECO:0008006" key="9">
    <source>
        <dbReference type="Google" id="ProtNLM"/>
    </source>
</evidence>
<accession>A0A8H7TCK7</accession>
<dbReference type="CDD" id="cd12087">
    <property type="entry name" value="TM_EGFR-like"/>
    <property type="match status" value="1"/>
</dbReference>
<evidence type="ECO:0000256" key="4">
    <source>
        <dbReference type="ARBA" id="ARBA00023136"/>
    </source>
</evidence>
<keyword evidence="8" id="KW-1185">Reference proteome</keyword>
<evidence type="ECO:0000256" key="5">
    <source>
        <dbReference type="SAM" id="MobiDB-lite"/>
    </source>
</evidence>
<comment type="subcellular location">
    <subcellularLocation>
        <location evidence="1">Membrane</location>
        <topology evidence="1">Single-pass membrane protein</topology>
    </subcellularLocation>
</comment>
<keyword evidence="4 6" id="KW-0472">Membrane</keyword>
<feature type="compositionally biased region" description="Low complexity" evidence="5">
    <location>
        <begin position="90"/>
        <end position="107"/>
    </location>
</feature>
<reference evidence="7" key="1">
    <citation type="submission" date="2021-02" db="EMBL/GenBank/DDBJ databases">
        <title>Genome sequence Cadophora malorum strain M34.</title>
        <authorList>
            <person name="Stefanovic E."/>
            <person name="Vu D."/>
            <person name="Scully C."/>
            <person name="Dijksterhuis J."/>
            <person name="Roader J."/>
            <person name="Houbraken J."/>
        </authorList>
    </citation>
    <scope>NUCLEOTIDE SEQUENCE</scope>
    <source>
        <strain evidence="7">M34</strain>
    </source>
</reference>
<organism evidence="7 8">
    <name type="scientific">Cadophora malorum</name>
    <dbReference type="NCBI Taxonomy" id="108018"/>
    <lineage>
        <taxon>Eukaryota</taxon>
        <taxon>Fungi</taxon>
        <taxon>Dikarya</taxon>
        <taxon>Ascomycota</taxon>
        <taxon>Pezizomycotina</taxon>
        <taxon>Leotiomycetes</taxon>
        <taxon>Helotiales</taxon>
        <taxon>Ploettnerulaceae</taxon>
        <taxon>Cadophora</taxon>
    </lineage>
</organism>
<feature type="compositionally biased region" description="Pro residues" evidence="5">
    <location>
        <begin position="184"/>
        <end position="194"/>
    </location>
</feature>
<dbReference type="PANTHER" id="PTHR15549">
    <property type="entry name" value="PAIRED IMMUNOGLOBULIN-LIKE TYPE 2 RECEPTOR"/>
    <property type="match status" value="1"/>
</dbReference>
<evidence type="ECO:0000313" key="7">
    <source>
        <dbReference type="EMBL" id="KAG4416672.1"/>
    </source>
</evidence>
<name>A0A8H7TCK7_9HELO</name>
<feature type="region of interest" description="Disordered" evidence="5">
    <location>
        <begin position="1"/>
        <end position="50"/>
    </location>
</feature>
<evidence type="ECO:0000313" key="8">
    <source>
        <dbReference type="Proteomes" id="UP000664132"/>
    </source>
</evidence>
<keyword evidence="3 6" id="KW-1133">Transmembrane helix</keyword>
<evidence type="ECO:0000256" key="3">
    <source>
        <dbReference type="ARBA" id="ARBA00022989"/>
    </source>
</evidence>
<protein>
    <recommendedName>
        <fullName evidence="9">Mid2 domain-containing protein</fullName>
    </recommendedName>
</protein>
<keyword evidence="2 6" id="KW-0812">Transmembrane</keyword>
<dbReference type="GO" id="GO:0016020">
    <property type="term" value="C:membrane"/>
    <property type="evidence" value="ECO:0007669"/>
    <property type="project" value="UniProtKB-SubCell"/>
</dbReference>
<sequence>MPGAATEPPITPTTKPPVVTGPTSTPTPTTTTTPPPIDVETTVPVSDSNPGKSKAFIAGVVVGPVAALAIIGLLVWVFFLKRSKRKDQTAQQYQTQQQMAPAPQQYQQPPPQDPRYSAAPTYSNVSYQGSYQQPTVYSPGASTMSSPQMPYTENVAGTQHHGPEGYFSPDSKTPAVTTSQQTPGSPPPAAPYNYPPHSELQ</sequence>
<proteinExistence type="predicted"/>
<evidence type="ECO:0000256" key="1">
    <source>
        <dbReference type="ARBA" id="ARBA00004167"/>
    </source>
</evidence>
<evidence type="ECO:0000256" key="2">
    <source>
        <dbReference type="ARBA" id="ARBA00022692"/>
    </source>
</evidence>
<dbReference type="AlphaFoldDB" id="A0A8H7TCK7"/>